<evidence type="ECO:0000313" key="2">
    <source>
        <dbReference type="EMBL" id="KAL3693320.1"/>
    </source>
</evidence>
<dbReference type="Proteomes" id="UP001633002">
    <property type="component" value="Unassembled WGS sequence"/>
</dbReference>
<protein>
    <recommendedName>
        <fullName evidence="1">C2HC zinc finger plants domain-containing protein</fullName>
    </recommendedName>
</protein>
<dbReference type="Pfam" id="PF25017">
    <property type="entry name" value="zf-C2HC_3"/>
    <property type="match status" value="1"/>
</dbReference>
<name>A0ABD3HTB9_9MARC</name>
<comment type="caution">
    <text evidence="2">The sequence shown here is derived from an EMBL/GenBank/DDBJ whole genome shotgun (WGS) entry which is preliminary data.</text>
</comment>
<organism evidence="2 3">
    <name type="scientific">Riccia sorocarpa</name>
    <dbReference type="NCBI Taxonomy" id="122646"/>
    <lineage>
        <taxon>Eukaryota</taxon>
        <taxon>Viridiplantae</taxon>
        <taxon>Streptophyta</taxon>
        <taxon>Embryophyta</taxon>
        <taxon>Marchantiophyta</taxon>
        <taxon>Marchantiopsida</taxon>
        <taxon>Marchantiidae</taxon>
        <taxon>Marchantiales</taxon>
        <taxon>Ricciaceae</taxon>
        <taxon>Riccia</taxon>
    </lineage>
</organism>
<reference evidence="2 3" key="1">
    <citation type="submission" date="2024-09" db="EMBL/GenBank/DDBJ databases">
        <title>Chromosome-scale assembly of Riccia sorocarpa.</title>
        <authorList>
            <person name="Paukszto L."/>
        </authorList>
    </citation>
    <scope>NUCLEOTIDE SEQUENCE [LARGE SCALE GENOMIC DNA]</scope>
    <source>
        <strain evidence="2">LP-2024</strain>
        <tissue evidence="2">Aerial parts of the thallus</tissue>
    </source>
</reference>
<dbReference type="EMBL" id="JBJQOH010000003">
    <property type="protein sequence ID" value="KAL3693320.1"/>
    <property type="molecule type" value="Genomic_DNA"/>
</dbReference>
<sequence>MEPDPVSVTENGRHDVNMDAIGSLLAIARQRINEGNPSLALQAVVLALRAAGGEGAVLQAFSRARENYYSQRQANSAVDELSALFADCGITDIQSLNVTANGNSPMENGHVVPSGAQDMDAVEGTVPTHQNAAPILAESGRLQVVVDASTDGSSFVCANCGGVVSMMRRDEHFQFWCSQATQ</sequence>
<proteinExistence type="predicted"/>
<gene>
    <name evidence="2" type="ORF">R1sor_006971</name>
</gene>
<dbReference type="InterPro" id="IPR056971">
    <property type="entry name" value="Znf-C2HC_3"/>
</dbReference>
<evidence type="ECO:0000313" key="3">
    <source>
        <dbReference type="Proteomes" id="UP001633002"/>
    </source>
</evidence>
<feature type="domain" description="C2HC zinc finger plants" evidence="1">
    <location>
        <begin position="133"/>
        <end position="178"/>
    </location>
</feature>
<evidence type="ECO:0000259" key="1">
    <source>
        <dbReference type="Pfam" id="PF25017"/>
    </source>
</evidence>
<accession>A0ABD3HTB9</accession>
<dbReference type="PANTHER" id="PTHR35513:SF1">
    <property type="entry name" value="OS02G0158600 PROTEIN"/>
    <property type="match status" value="1"/>
</dbReference>
<dbReference type="AlphaFoldDB" id="A0ABD3HTB9"/>
<keyword evidence="3" id="KW-1185">Reference proteome</keyword>
<dbReference type="PANTHER" id="PTHR35513">
    <property type="entry name" value="OS02G0158600 PROTEIN"/>
    <property type="match status" value="1"/>
</dbReference>